<comment type="caution">
    <text evidence="7">The sequence shown here is derived from an EMBL/GenBank/DDBJ whole genome shotgun (WGS) entry which is preliminary data.</text>
</comment>
<sequence length="586" mass="66479">MADEFWGVLCFFHGGTFVPGPPIQYKAAQCTALPFDMDRLNVGVIMDTIVSFGYEDVMIKNVYYTTIGGSVMKLKCLAGDDSIRDILRMVRAEGCVDIYVDHEVNFAQLAFPQLCWVGNNVVEEGGRHEERVDEEESGHEERLGEGIDGEVSGGVDEGDLGNITQEYPIGSKGNIGNTVEKGECSKGNKEVLPLINHGYCARHLYCNLAKRHRGDDIKLAFWIAARASYQIEFLEKMEELRGVSEEAYAEMMDLPGRFWCKAFFDEDCKCDVVDNNMCETFNSWILAARCKAIISMIRALIDQLMERFREKRLFAETWPNDIAPRVMKKIKENTVRLMQCYVKWNGDPSFAVCDTTADVTHVIDFIAKNCSCREWNLTGIPCPHVLAVVRYMNWNYEDFVHEHYKREKYLQAYGTALECLRGNEVLKRIPEGGCLPPVLRTPAGRPRRNRRKDKHEPKKVKVGKFTRLSKHGSVMSCSLCRQQGHNKAGCPRKEELVGTSQSNHQKKKANQKPKVTTRKGKGKKVQEQTEKIAKKWVNDAKGKEPLKRETRAKRKIDCVGGVVINEGKNDSRKKTKQSSVKGKEKA</sequence>
<feature type="region of interest" description="Disordered" evidence="5">
    <location>
        <begin position="483"/>
        <end position="586"/>
    </location>
</feature>
<evidence type="ECO:0000256" key="3">
    <source>
        <dbReference type="ARBA" id="ARBA00022833"/>
    </source>
</evidence>
<evidence type="ECO:0000313" key="7">
    <source>
        <dbReference type="EMBL" id="GKV26534.1"/>
    </source>
</evidence>
<protein>
    <recommendedName>
        <fullName evidence="6">SWIM-type domain-containing protein</fullName>
    </recommendedName>
</protein>
<organism evidence="7 8">
    <name type="scientific">Rubroshorea leprosula</name>
    <dbReference type="NCBI Taxonomy" id="152421"/>
    <lineage>
        <taxon>Eukaryota</taxon>
        <taxon>Viridiplantae</taxon>
        <taxon>Streptophyta</taxon>
        <taxon>Embryophyta</taxon>
        <taxon>Tracheophyta</taxon>
        <taxon>Spermatophyta</taxon>
        <taxon>Magnoliopsida</taxon>
        <taxon>eudicotyledons</taxon>
        <taxon>Gunneridae</taxon>
        <taxon>Pentapetalae</taxon>
        <taxon>rosids</taxon>
        <taxon>malvids</taxon>
        <taxon>Malvales</taxon>
        <taxon>Dipterocarpaceae</taxon>
        <taxon>Rubroshorea</taxon>
    </lineage>
</organism>
<feature type="compositionally biased region" description="Basic residues" evidence="5">
    <location>
        <begin position="504"/>
        <end position="523"/>
    </location>
</feature>
<feature type="compositionally biased region" description="Basic and acidic residues" evidence="5">
    <location>
        <begin position="524"/>
        <end position="549"/>
    </location>
</feature>
<gene>
    <name evidence="7" type="ORF">SLEP1_g35821</name>
</gene>
<feature type="region of interest" description="Disordered" evidence="5">
    <location>
        <begin position="437"/>
        <end position="459"/>
    </location>
</feature>
<dbReference type="Pfam" id="PF26130">
    <property type="entry name" value="PB1-like"/>
    <property type="match status" value="1"/>
</dbReference>
<dbReference type="PANTHER" id="PTHR31973:SF197">
    <property type="entry name" value="SWIM-TYPE DOMAIN-CONTAINING PROTEIN"/>
    <property type="match status" value="1"/>
</dbReference>
<keyword evidence="1" id="KW-0479">Metal-binding</keyword>
<dbReference type="GO" id="GO:0008270">
    <property type="term" value="F:zinc ion binding"/>
    <property type="evidence" value="ECO:0007669"/>
    <property type="project" value="UniProtKB-KW"/>
</dbReference>
<accession>A0AAV5KPN6</accession>
<reference evidence="7 8" key="1">
    <citation type="journal article" date="2021" name="Commun. Biol.">
        <title>The genome of Shorea leprosula (Dipterocarpaceae) highlights the ecological relevance of drought in aseasonal tropical rainforests.</title>
        <authorList>
            <person name="Ng K.K.S."/>
            <person name="Kobayashi M.J."/>
            <person name="Fawcett J.A."/>
            <person name="Hatakeyama M."/>
            <person name="Paape T."/>
            <person name="Ng C.H."/>
            <person name="Ang C.C."/>
            <person name="Tnah L.H."/>
            <person name="Lee C.T."/>
            <person name="Nishiyama T."/>
            <person name="Sese J."/>
            <person name="O'Brien M.J."/>
            <person name="Copetti D."/>
            <person name="Mohd Noor M.I."/>
            <person name="Ong R.C."/>
            <person name="Putra M."/>
            <person name="Sireger I.Z."/>
            <person name="Indrioko S."/>
            <person name="Kosugi Y."/>
            <person name="Izuno A."/>
            <person name="Isagi Y."/>
            <person name="Lee S.L."/>
            <person name="Shimizu K.K."/>
        </authorList>
    </citation>
    <scope>NUCLEOTIDE SEQUENCE [LARGE SCALE GENOMIC DNA]</scope>
    <source>
        <strain evidence="7">214</strain>
    </source>
</reference>
<dbReference type="EMBL" id="BPVZ01000072">
    <property type="protein sequence ID" value="GKV26534.1"/>
    <property type="molecule type" value="Genomic_DNA"/>
</dbReference>
<dbReference type="PANTHER" id="PTHR31973">
    <property type="entry name" value="POLYPROTEIN, PUTATIVE-RELATED"/>
    <property type="match status" value="1"/>
</dbReference>
<dbReference type="PROSITE" id="PS50966">
    <property type="entry name" value="ZF_SWIM"/>
    <property type="match status" value="1"/>
</dbReference>
<evidence type="ECO:0000256" key="2">
    <source>
        <dbReference type="ARBA" id="ARBA00022771"/>
    </source>
</evidence>
<evidence type="ECO:0000256" key="5">
    <source>
        <dbReference type="SAM" id="MobiDB-lite"/>
    </source>
</evidence>
<dbReference type="SMART" id="SM00575">
    <property type="entry name" value="ZnF_PMZ"/>
    <property type="match status" value="1"/>
</dbReference>
<name>A0AAV5KPN6_9ROSI</name>
<feature type="domain" description="SWIM-type" evidence="6">
    <location>
        <begin position="355"/>
        <end position="393"/>
    </location>
</feature>
<keyword evidence="8" id="KW-1185">Reference proteome</keyword>
<feature type="region of interest" description="Disordered" evidence="5">
    <location>
        <begin position="126"/>
        <end position="150"/>
    </location>
</feature>
<evidence type="ECO:0000256" key="1">
    <source>
        <dbReference type="ARBA" id="ARBA00022723"/>
    </source>
</evidence>
<dbReference type="InterPro" id="IPR006564">
    <property type="entry name" value="Znf_PMZ"/>
</dbReference>
<evidence type="ECO:0000259" key="6">
    <source>
        <dbReference type="PROSITE" id="PS50966"/>
    </source>
</evidence>
<evidence type="ECO:0000313" key="8">
    <source>
        <dbReference type="Proteomes" id="UP001054252"/>
    </source>
</evidence>
<evidence type="ECO:0000256" key="4">
    <source>
        <dbReference type="PROSITE-ProRule" id="PRU00325"/>
    </source>
</evidence>
<dbReference type="AlphaFoldDB" id="A0AAV5KPN6"/>
<keyword evidence="2 4" id="KW-0863">Zinc-finger</keyword>
<dbReference type="Proteomes" id="UP001054252">
    <property type="component" value="Unassembled WGS sequence"/>
</dbReference>
<feature type="compositionally biased region" description="Basic residues" evidence="5">
    <location>
        <begin position="445"/>
        <end position="459"/>
    </location>
</feature>
<proteinExistence type="predicted"/>
<dbReference type="InterPro" id="IPR007527">
    <property type="entry name" value="Znf_SWIM"/>
</dbReference>
<dbReference type="InterPro" id="IPR058594">
    <property type="entry name" value="PB1-like_dom_pln"/>
</dbReference>
<keyword evidence="3" id="KW-0862">Zinc</keyword>
<dbReference type="Pfam" id="PF04434">
    <property type="entry name" value="SWIM"/>
    <property type="match status" value="1"/>
</dbReference>